<dbReference type="EMBL" id="PVZC01000003">
    <property type="protein sequence ID" value="PRX99610.1"/>
    <property type="molecule type" value="Genomic_DNA"/>
</dbReference>
<dbReference type="InterPro" id="IPR001763">
    <property type="entry name" value="Rhodanese-like_dom"/>
</dbReference>
<keyword evidence="3" id="KW-1185">Reference proteome</keyword>
<dbReference type="Pfam" id="PF00581">
    <property type="entry name" value="Rhodanese"/>
    <property type="match status" value="1"/>
</dbReference>
<dbReference type="PROSITE" id="PS50206">
    <property type="entry name" value="RHODANESE_3"/>
    <property type="match status" value="1"/>
</dbReference>
<dbReference type="CDD" id="cd00158">
    <property type="entry name" value="RHOD"/>
    <property type="match status" value="1"/>
</dbReference>
<dbReference type="SUPFAM" id="SSF52821">
    <property type="entry name" value="Rhodanese/Cell cycle control phosphatase"/>
    <property type="match status" value="1"/>
</dbReference>
<comment type="caution">
    <text evidence="2">The sequence shown here is derived from an EMBL/GenBank/DDBJ whole genome shotgun (WGS) entry which is preliminary data.</text>
</comment>
<organism evidence="2 3">
    <name type="scientific">Allonocardiopsis opalescens</name>
    <dbReference type="NCBI Taxonomy" id="1144618"/>
    <lineage>
        <taxon>Bacteria</taxon>
        <taxon>Bacillati</taxon>
        <taxon>Actinomycetota</taxon>
        <taxon>Actinomycetes</taxon>
        <taxon>Streptosporangiales</taxon>
        <taxon>Allonocardiopsis</taxon>
    </lineage>
</organism>
<dbReference type="SMART" id="SM00450">
    <property type="entry name" value="RHOD"/>
    <property type="match status" value="1"/>
</dbReference>
<proteinExistence type="predicted"/>
<sequence length="111" mass="11693">MVFGPAVPEVDPGGVPDDAYLLDVREADEWSAGHAPGAVHIPLFDLATRAGEVPRDREVYVICRSGGRSAQAVRALNDAGWRASNVTGGMHAWAVAGREMRSETGAQPVVA</sequence>
<dbReference type="InterPro" id="IPR036873">
    <property type="entry name" value="Rhodanese-like_dom_sf"/>
</dbReference>
<evidence type="ECO:0000259" key="1">
    <source>
        <dbReference type="PROSITE" id="PS50206"/>
    </source>
</evidence>
<feature type="domain" description="Rhodanese" evidence="1">
    <location>
        <begin position="15"/>
        <end position="102"/>
    </location>
</feature>
<dbReference type="GO" id="GO:0016740">
    <property type="term" value="F:transferase activity"/>
    <property type="evidence" value="ECO:0007669"/>
    <property type="project" value="UniProtKB-KW"/>
</dbReference>
<reference evidence="2 3" key="1">
    <citation type="submission" date="2018-03" db="EMBL/GenBank/DDBJ databases">
        <title>Genomic Encyclopedia of Archaeal and Bacterial Type Strains, Phase II (KMG-II): from individual species to whole genera.</title>
        <authorList>
            <person name="Goeker M."/>
        </authorList>
    </citation>
    <scope>NUCLEOTIDE SEQUENCE [LARGE SCALE GENOMIC DNA]</scope>
    <source>
        <strain evidence="2 3">DSM 45601</strain>
    </source>
</reference>
<dbReference type="PANTHER" id="PTHR43031:SF1">
    <property type="entry name" value="PYRIDINE NUCLEOTIDE-DISULPHIDE OXIDOREDUCTASE"/>
    <property type="match status" value="1"/>
</dbReference>
<dbReference type="Proteomes" id="UP000237846">
    <property type="component" value="Unassembled WGS sequence"/>
</dbReference>
<evidence type="ECO:0000313" key="2">
    <source>
        <dbReference type="EMBL" id="PRX99610.1"/>
    </source>
</evidence>
<gene>
    <name evidence="2" type="ORF">CLV72_103214</name>
</gene>
<keyword evidence="2" id="KW-0808">Transferase</keyword>
<dbReference type="Gene3D" id="3.40.250.10">
    <property type="entry name" value="Rhodanese-like domain"/>
    <property type="match status" value="1"/>
</dbReference>
<name>A0A2T0Q703_9ACTN</name>
<protein>
    <submittedName>
        <fullName evidence="2">Rhodanese-related sulfurtransferase</fullName>
    </submittedName>
</protein>
<dbReference type="InterPro" id="IPR050229">
    <property type="entry name" value="GlpE_sulfurtransferase"/>
</dbReference>
<accession>A0A2T0Q703</accession>
<evidence type="ECO:0000313" key="3">
    <source>
        <dbReference type="Proteomes" id="UP000237846"/>
    </source>
</evidence>
<dbReference type="PANTHER" id="PTHR43031">
    <property type="entry name" value="FAD-DEPENDENT OXIDOREDUCTASE"/>
    <property type="match status" value="1"/>
</dbReference>
<dbReference type="AlphaFoldDB" id="A0A2T0Q703"/>